<sequence length="39" mass="4602">SLKYEDWFERNKFVYESEIQAIKELLPKVKKSIEIGVGS</sequence>
<accession>X1DJW8</accession>
<name>X1DJW8_9ZZZZ</name>
<evidence type="ECO:0000313" key="1">
    <source>
        <dbReference type="EMBL" id="GAH21196.1"/>
    </source>
</evidence>
<feature type="non-terminal residue" evidence="1">
    <location>
        <position position="39"/>
    </location>
</feature>
<proteinExistence type="predicted"/>
<protein>
    <submittedName>
        <fullName evidence="1">Uncharacterized protein</fullName>
    </submittedName>
</protein>
<reference evidence="1" key="1">
    <citation type="journal article" date="2014" name="Front. Microbiol.">
        <title>High frequency of phylogenetically diverse reductive dehalogenase-homologous genes in deep subseafloor sedimentary metagenomes.</title>
        <authorList>
            <person name="Kawai M."/>
            <person name="Futagami T."/>
            <person name="Toyoda A."/>
            <person name="Takaki Y."/>
            <person name="Nishi S."/>
            <person name="Hori S."/>
            <person name="Arai W."/>
            <person name="Tsubouchi T."/>
            <person name="Morono Y."/>
            <person name="Uchiyama I."/>
            <person name="Ito T."/>
            <person name="Fujiyama A."/>
            <person name="Inagaki F."/>
            <person name="Takami H."/>
        </authorList>
    </citation>
    <scope>NUCLEOTIDE SEQUENCE</scope>
    <source>
        <strain evidence="1">Expedition CK06-06</strain>
    </source>
</reference>
<feature type="non-terminal residue" evidence="1">
    <location>
        <position position="1"/>
    </location>
</feature>
<dbReference type="AlphaFoldDB" id="X1DJW8"/>
<comment type="caution">
    <text evidence="1">The sequence shown here is derived from an EMBL/GenBank/DDBJ whole genome shotgun (WGS) entry which is preliminary data.</text>
</comment>
<gene>
    <name evidence="1" type="ORF">S01H4_67259</name>
</gene>
<dbReference type="EMBL" id="BART01042191">
    <property type="protein sequence ID" value="GAH21196.1"/>
    <property type="molecule type" value="Genomic_DNA"/>
</dbReference>
<organism evidence="1">
    <name type="scientific">marine sediment metagenome</name>
    <dbReference type="NCBI Taxonomy" id="412755"/>
    <lineage>
        <taxon>unclassified sequences</taxon>
        <taxon>metagenomes</taxon>
        <taxon>ecological metagenomes</taxon>
    </lineage>
</organism>